<dbReference type="AlphaFoldDB" id="A0A4Q7JEA6"/>
<dbReference type="PANTHER" id="PTHR43420">
    <property type="entry name" value="ACETYLTRANSFERASE"/>
    <property type="match status" value="1"/>
</dbReference>
<dbReference type="InterPro" id="IPR016181">
    <property type="entry name" value="Acyl_CoA_acyltransferase"/>
</dbReference>
<name>A0A4Q7JEA6_9PSEU</name>
<dbReference type="Pfam" id="PF24553">
    <property type="entry name" value="Rv0428c_C"/>
    <property type="match status" value="1"/>
</dbReference>
<gene>
    <name evidence="4" type="ORF">EWH70_01555</name>
</gene>
<protein>
    <submittedName>
        <fullName evidence="4">GNAT family N-acetyltransferase</fullName>
    </submittedName>
</protein>
<dbReference type="OrthoDB" id="5243104at2"/>
<comment type="caution">
    <text evidence="4">The sequence shown here is derived from an EMBL/GenBank/DDBJ whole genome shotgun (WGS) entry which is preliminary data.</text>
</comment>
<sequence>MSELVRSLQERTARAVPARHVSGAGGWWLRHDAAGSWWAGSVLPHHDAAPAELPGRIAHAERFYAGHGATACFQISPGACPATLDAALAARGYVLRSPMSLRTATTATLVGEPRHAVRLDDHPAPDWMHVAGAGPAEREVLDRIRLPAAYATAVIGGTPVAVGRAVADTGWAGVFGMATLPEARGRGAARAVLAALAGWARDHAADRMYLQVEPGNTAAERLYDRLGFTEICAYHYRTTSPTARPATSSPAATAVTS</sequence>
<dbReference type="InterPro" id="IPR056935">
    <property type="entry name" value="Rv0428c-like_C"/>
</dbReference>
<evidence type="ECO:0000313" key="5">
    <source>
        <dbReference type="Proteomes" id="UP000292003"/>
    </source>
</evidence>
<dbReference type="RefSeq" id="WP_130473365.1">
    <property type="nucleotide sequence ID" value="NZ_SFCC01000001.1"/>
</dbReference>
<keyword evidence="5" id="KW-1185">Reference proteome</keyword>
<evidence type="ECO:0000256" key="1">
    <source>
        <dbReference type="ARBA" id="ARBA00022679"/>
    </source>
</evidence>
<dbReference type="EMBL" id="SFCC01000001">
    <property type="protein sequence ID" value="RZQ65797.1"/>
    <property type="molecule type" value="Genomic_DNA"/>
</dbReference>
<evidence type="ECO:0000259" key="3">
    <source>
        <dbReference type="PROSITE" id="PS51186"/>
    </source>
</evidence>
<evidence type="ECO:0000256" key="2">
    <source>
        <dbReference type="ARBA" id="ARBA00023315"/>
    </source>
</evidence>
<dbReference type="Gene3D" id="3.40.630.30">
    <property type="match status" value="1"/>
</dbReference>
<keyword evidence="2" id="KW-0012">Acyltransferase</keyword>
<dbReference type="SUPFAM" id="SSF55729">
    <property type="entry name" value="Acyl-CoA N-acyltransferases (Nat)"/>
    <property type="match status" value="1"/>
</dbReference>
<feature type="domain" description="N-acetyltransferase" evidence="3">
    <location>
        <begin position="99"/>
        <end position="247"/>
    </location>
</feature>
<organism evidence="4 5">
    <name type="scientific">Amycolatopsis suaedae</name>
    <dbReference type="NCBI Taxonomy" id="2510978"/>
    <lineage>
        <taxon>Bacteria</taxon>
        <taxon>Bacillati</taxon>
        <taxon>Actinomycetota</taxon>
        <taxon>Actinomycetes</taxon>
        <taxon>Pseudonocardiales</taxon>
        <taxon>Pseudonocardiaceae</taxon>
        <taxon>Amycolatopsis</taxon>
    </lineage>
</organism>
<proteinExistence type="predicted"/>
<evidence type="ECO:0000313" key="4">
    <source>
        <dbReference type="EMBL" id="RZQ65797.1"/>
    </source>
</evidence>
<accession>A0A4Q7JEA6</accession>
<reference evidence="4 5" key="1">
    <citation type="submission" date="2019-02" db="EMBL/GenBank/DDBJ databases">
        <title>Draft genome sequence of Amycolatopsis sp. 8-3EHSu isolated from roots of Suaeda maritima.</title>
        <authorList>
            <person name="Duangmal K."/>
            <person name="Chantavorakit T."/>
        </authorList>
    </citation>
    <scope>NUCLEOTIDE SEQUENCE [LARGE SCALE GENOMIC DNA]</scope>
    <source>
        <strain evidence="4 5">8-3EHSu</strain>
    </source>
</reference>
<dbReference type="InterPro" id="IPR050680">
    <property type="entry name" value="YpeA/RimI_acetyltransf"/>
</dbReference>
<dbReference type="Proteomes" id="UP000292003">
    <property type="component" value="Unassembled WGS sequence"/>
</dbReference>
<dbReference type="InterPro" id="IPR000182">
    <property type="entry name" value="GNAT_dom"/>
</dbReference>
<keyword evidence="1 4" id="KW-0808">Transferase</keyword>
<dbReference type="GO" id="GO:0016747">
    <property type="term" value="F:acyltransferase activity, transferring groups other than amino-acyl groups"/>
    <property type="evidence" value="ECO:0007669"/>
    <property type="project" value="InterPro"/>
</dbReference>
<dbReference type="PROSITE" id="PS51186">
    <property type="entry name" value="GNAT"/>
    <property type="match status" value="1"/>
</dbReference>